<feature type="compositionally biased region" description="Polar residues" evidence="1">
    <location>
        <begin position="33"/>
        <end position="43"/>
    </location>
</feature>
<sequence>MPEFGWETFYAIGALVLIIALAWGVSRSRKRNSANAPITQEATRAQYEQPEKYEREIRPELERKLKR</sequence>
<dbReference type="EMBL" id="JAXCLW010000007">
    <property type="protein sequence ID" value="MDY0885004.1"/>
    <property type="molecule type" value="Genomic_DNA"/>
</dbReference>
<evidence type="ECO:0000313" key="3">
    <source>
        <dbReference type="EMBL" id="MDY0885004.1"/>
    </source>
</evidence>
<comment type="caution">
    <text evidence="3">The sequence shown here is derived from an EMBL/GenBank/DDBJ whole genome shotgun (WGS) entry which is preliminary data.</text>
</comment>
<accession>A0ABU5EG73</accession>
<keyword evidence="2" id="KW-0472">Membrane</keyword>
<name>A0ABU5EG73_9PROT</name>
<protein>
    <submittedName>
        <fullName evidence="3">Uncharacterized protein</fullName>
    </submittedName>
</protein>
<gene>
    <name evidence="3" type="ORF">SMD27_19330</name>
</gene>
<feature type="compositionally biased region" description="Basic and acidic residues" evidence="1">
    <location>
        <begin position="49"/>
        <end position="67"/>
    </location>
</feature>
<feature type="transmembrane region" description="Helical" evidence="2">
    <location>
        <begin position="6"/>
        <end position="25"/>
    </location>
</feature>
<dbReference type="Proteomes" id="UP001279642">
    <property type="component" value="Unassembled WGS sequence"/>
</dbReference>
<dbReference type="RefSeq" id="WP_320510078.1">
    <property type="nucleotide sequence ID" value="NZ_JAXCLW010000007.1"/>
</dbReference>
<proteinExistence type="predicted"/>
<keyword evidence="4" id="KW-1185">Reference proteome</keyword>
<feature type="region of interest" description="Disordered" evidence="1">
    <location>
        <begin position="29"/>
        <end position="67"/>
    </location>
</feature>
<keyword evidence="2" id="KW-1133">Transmembrane helix</keyword>
<evidence type="ECO:0000313" key="4">
    <source>
        <dbReference type="Proteomes" id="UP001279642"/>
    </source>
</evidence>
<evidence type="ECO:0000256" key="1">
    <source>
        <dbReference type="SAM" id="MobiDB-lite"/>
    </source>
</evidence>
<keyword evidence="2" id="KW-0812">Transmembrane</keyword>
<reference evidence="3 4" key="1">
    <citation type="journal article" date="2016" name="Antonie Van Leeuwenhoek">
        <title>Dongia soli sp. nov., isolated from soil from Dokdo, Korea.</title>
        <authorList>
            <person name="Kim D.U."/>
            <person name="Lee H."/>
            <person name="Kim H."/>
            <person name="Kim S.G."/>
            <person name="Ka J.O."/>
        </authorList>
    </citation>
    <scope>NUCLEOTIDE SEQUENCE [LARGE SCALE GENOMIC DNA]</scope>
    <source>
        <strain evidence="3 4">D78</strain>
    </source>
</reference>
<evidence type="ECO:0000256" key="2">
    <source>
        <dbReference type="SAM" id="Phobius"/>
    </source>
</evidence>
<organism evidence="3 4">
    <name type="scientific">Dongia soli</name>
    <dbReference type="NCBI Taxonomy" id="600628"/>
    <lineage>
        <taxon>Bacteria</taxon>
        <taxon>Pseudomonadati</taxon>
        <taxon>Pseudomonadota</taxon>
        <taxon>Alphaproteobacteria</taxon>
        <taxon>Rhodospirillales</taxon>
        <taxon>Dongiaceae</taxon>
        <taxon>Dongia</taxon>
    </lineage>
</organism>